<feature type="transmembrane region" description="Helical" evidence="2">
    <location>
        <begin position="52"/>
        <end position="85"/>
    </location>
</feature>
<evidence type="ECO:0000256" key="1">
    <source>
        <dbReference type="SAM" id="MobiDB-lite"/>
    </source>
</evidence>
<sequence>MYQTKEQLMSDIALLIKAHDQKEFQNKLIRQEEQEIKHLTLKQVKKKNMLILLLPSLVMILISLFIYHSTSLMMIGLILLIVWFVKNKNIRPENKSITKSKGYKKAEKELKDQPDIQQHQHNIQRHQHTLTDIHHTVAASKAQQRIPKAYTHIHSLRSMFSYLYNQRADTLKEAINLYETESHQARMEGQQQQILSTVTQTSVDAKAAKYASELAASNSQASAIWAERAAHSARAANENAAEASQNASAAATHAYKARKNTEK</sequence>
<dbReference type="AlphaFoldDB" id="A0A8X8GTA3"/>
<comment type="caution">
    <text evidence="3">The sequence shown here is derived from an EMBL/GenBank/DDBJ whole genome shotgun (WGS) entry which is preliminary data.</text>
</comment>
<evidence type="ECO:0000313" key="3">
    <source>
        <dbReference type="EMBL" id="MCM5673284.1"/>
    </source>
</evidence>
<keyword evidence="2" id="KW-1133">Transmembrane helix</keyword>
<proteinExistence type="predicted"/>
<keyword evidence="4" id="KW-1185">Reference proteome</keyword>
<name>A0A8X8GTA3_STAHO</name>
<organism evidence="3 4">
    <name type="scientific">Staphylococcus hominis</name>
    <dbReference type="NCBI Taxonomy" id="1290"/>
    <lineage>
        <taxon>Bacteria</taxon>
        <taxon>Bacillati</taxon>
        <taxon>Bacillota</taxon>
        <taxon>Bacilli</taxon>
        <taxon>Bacillales</taxon>
        <taxon>Staphylococcaceae</taxon>
        <taxon>Staphylococcus</taxon>
    </lineage>
</organism>
<reference evidence="3 4" key="1">
    <citation type="submission" date="2022-06" db="EMBL/GenBank/DDBJ databases">
        <title>Staphylococcus hominis ShoR14 genome sequence.</title>
        <authorList>
            <person name="Yeo C.C."/>
            <person name="Chew C.H."/>
            <person name="Che Hamzah A.M."/>
            <person name="Al-Trad E.I."/>
        </authorList>
    </citation>
    <scope>NUCLEOTIDE SEQUENCE [LARGE SCALE GENOMIC DNA]</scope>
    <source>
        <strain evidence="3 4">ShoR14</strain>
    </source>
</reference>
<keyword evidence="2" id="KW-0472">Membrane</keyword>
<feature type="compositionally biased region" description="Low complexity" evidence="1">
    <location>
        <begin position="236"/>
        <end position="254"/>
    </location>
</feature>
<feature type="region of interest" description="Disordered" evidence="1">
    <location>
        <begin position="236"/>
        <end position="263"/>
    </location>
</feature>
<dbReference type="RefSeq" id="WP_017175587.1">
    <property type="nucleotide sequence ID" value="NZ_CABMJU010000035.1"/>
</dbReference>
<protein>
    <submittedName>
        <fullName evidence="3">Uncharacterized protein</fullName>
    </submittedName>
</protein>
<accession>A0A8X8GTA3</accession>
<gene>
    <name evidence="3" type="ORF">J7T32_011155</name>
</gene>
<dbReference type="Proteomes" id="UP000665944">
    <property type="component" value="Unassembled WGS sequence"/>
</dbReference>
<evidence type="ECO:0000313" key="4">
    <source>
        <dbReference type="Proteomes" id="UP000665944"/>
    </source>
</evidence>
<dbReference type="EMBL" id="JAGHKT020000026">
    <property type="protein sequence ID" value="MCM5673284.1"/>
    <property type="molecule type" value="Genomic_DNA"/>
</dbReference>
<evidence type="ECO:0000256" key="2">
    <source>
        <dbReference type="SAM" id="Phobius"/>
    </source>
</evidence>
<keyword evidence="2" id="KW-0812">Transmembrane</keyword>